<dbReference type="Proteomes" id="UP001152049">
    <property type="component" value="Unassembled WGS sequence"/>
</dbReference>
<dbReference type="OrthoDB" id="424974at2759"/>
<dbReference type="CDD" id="cd12148">
    <property type="entry name" value="fungal_TF_MHR"/>
    <property type="match status" value="1"/>
</dbReference>
<gene>
    <name evidence="5" type="ORF">NW762_008940</name>
</gene>
<keyword evidence="1" id="KW-0805">Transcription regulation</keyword>
<evidence type="ECO:0000313" key="5">
    <source>
        <dbReference type="EMBL" id="KAJ4256844.1"/>
    </source>
</evidence>
<dbReference type="PANTHER" id="PTHR47424:SF3">
    <property type="entry name" value="REGULATORY PROTEIN GAL4"/>
    <property type="match status" value="1"/>
</dbReference>
<reference evidence="5" key="1">
    <citation type="submission" date="2022-09" db="EMBL/GenBank/DDBJ databases">
        <title>Fusarium specimens isolated from Avocado Roots.</title>
        <authorList>
            <person name="Stajich J."/>
            <person name="Roper C."/>
            <person name="Heimlech-Rivalta G."/>
        </authorList>
    </citation>
    <scope>NUCLEOTIDE SEQUENCE</scope>
    <source>
        <strain evidence="5">CF00136</strain>
    </source>
</reference>
<name>A0A9W8VBT3_9HYPO</name>
<accession>A0A9W8VBT3</accession>
<protein>
    <submittedName>
        <fullName evidence="5">Uncharacterized protein</fullName>
    </submittedName>
</protein>
<dbReference type="GO" id="GO:0000981">
    <property type="term" value="F:DNA-binding transcription factor activity, RNA polymerase II-specific"/>
    <property type="evidence" value="ECO:0007669"/>
    <property type="project" value="TreeGrafter"/>
</dbReference>
<evidence type="ECO:0000256" key="4">
    <source>
        <dbReference type="ARBA" id="ARBA00023242"/>
    </source>
</evidence>
<evidence type="ECO:0000256" key="3">
    <source>
        <dbReference type="ARBA" id="ARBA00023163"/>
    </source>
</evidence>
<dbReference type="EMBL" id="JAOQAZ010000018">
    <property type="protein sequence ID" value="KAJ4256844.1"/>
    <property type="molecule type" value="Genomic_DNA"/>
</dbReference>
<dbReference type="GO" id="GO:0000435">
    <property type="term" value="P:positive regulation of transcription from RNA polymerase II promoter by galactose"/>
    <property type="evidence" value="ECO:0007669"/>
    <property type="project" value="TreeGrafter"/>
</dbReference>
<keyword evidence="2" id="KW-0238">DNA-binding</keyword>
<organism evidence="5 6">
    <name type="scientific">Fusarium torreyae</name>
    <dbReference type="NCBI Taxonomy" id="1237075"/>
    <lineage>
        <taxon>Eukaryota</taxon>
        <taxon>Fungi</taxon>
        <taxon>Dikarya</taxon>
        <taxon>Ascomycota</taxon>
        <taxon>Pezizomycotina</taxon>
        <taxon>Sordariomycetes</taxon>
        <taxon>Hypocreomycetidae</taxon>
        <taxon>Hypocreales</taxon>
        <taxon>Nectriaceae</taxon>
        <taxon>Fusarium</taxon>
    </lineage>
</organism>
<dbReference type="PANTHER" id="PTHR47424">
    <property type="entry name" value="REGULATORY PROTEIN GAL4"/>
    <property type="match status" value="1"/>
</dbReference>
<dbReference type="InterPro" id="IPR051127">
    <property type="entry name" value="Fungal_SecMet_Regulators"/>
</dbReference>
<proteinExistence type="predicted"/>
<comment type="caution">
    <text evidence="5">The sequence shown here is derived from an EMBL/GenBank/DDBJ whole genome shotgun (WGS) entry which is preliminary data.</text>
</comment>
<sequence length="332" mass="37161">MFGKIALEEASEMPDKYEKTQHEADLYIHPEYRTRYLGRISDITDEQPENLPSSVSCFCNYAKLCVFICTDILERLYSDIEEHSDNSSVALYSRYLGEVPELCSRIDSFLEDLTSHLKRSESCSDSPGPSSLFRAQAQFLEERTLYVRLLLLRPGLVNSIKFHGQMNSDNLVSPASLLRGNATKDINLLCVSIAYAVIDLLHTNMKTSAFTTAWHSVRMTFGSAIVVVAASLLSDLHVDLDQMPAKSSWNKVLEILDYYRLQDPSAQQAVNTLWNYRTKFSTLKSKDNLGGFLSSDGGSLGMSLDLPALDENLLDELSASLVNDSFALDGFY</sequence>
<evidence type="ECO:0000256" key="1">
    <source>
        <dbReference type="ARBA" id="ARBA00023015"/>
    </source>
</evidence>
<dbReference type="GO" id="GO:0005634">
    <property type="term" value="C:nucleus"/>
    <property type="evidence" value="ECO:0007669"/>
    <property type="project" value="TreeGrafter"/>
</dbReference>
<dbReference type="GO" id="GO:0000978">
    <property type="term" value="F:RNA polymerase II cis-regulatory region sequence-specific DNA binding"/>
    <property type="evidence" value="ECO:0007669"/>
    <property type="project" value="TreeGrafter"/>
</dbReference>
<keyword evidence="4" id="KW-0539">Nucleus</keyword>
<evidence type="ECO:0000256" key="2">
    <source>
        <dbReference type="ARBA" id="ARBA00023125"/>
    </source>
</evidence>
<keyword evidence="6" id="KW-1185">Reference proteome</keyword>
<keyword evidence="3" id="KW-0804">Transcription</keyword>
<evidence type="ECO:0000313" key="6">
    <source>
        <dbReference type="Proteomes" id="UP001152049"/>
    </source>
</evidence>
<dbReference type="AlphaFoldDB" id="A0A9W8VBT3"/>